<reference evidence="3" key="1">
    <citation type="journal article" date="2021" name="Proc. Natl. Acad. Sci. U.S.A.">
        <title>Three genomes in the algal genus Volvox reveal the fate of a haploid sex-determining region after a transition to homothallism.</title>
        <authorList>
            <person name="Yamamoto K."/>
            <person name="Hamaji T."/>
            <person name="Kawai-Toyooka H."/>
            <person name="Matsuzaki R."/>
            <person name="Takahashi F."/>
            <person name="Nishimura Y."/>
            <person name="Kawachi M."/>
            <person name="Noguchi H."/>
            <person name="Minakuchi Y."/>
            <person name="Umen J.G."/>
            <person name="Toyoda A."/>
            <person name="Nozaki H."/>
        </authorList>
    </citation>
    <scope>NUCLEOTIDE SEQUENCE</scope>
    <source>
        <strain evidence="3">NIES-3780</strain>
    </source>
</reference>
<dbReference type="Pfam" id="PF12165">
    <property type="entry name" value="Alfin"/>
    <property type="match status" value="1"/>
</dbReference>
<dbReference type="AlphaFoldDB" id="A0A8J4AQH7"/>
<evidence type="ECO:0000259" key="2">
    <source>
        <dbReference type="Pfam" id="PF12165"/>
    </source>
</evidence>
<proteinExistence type="predicted"/>
<gene>
    <name evidence="3" type="ORF">Vafri_2862</name>
</gene>
<dbReference type="GO" id="GO:0003712">
    <property type="term" value="F:transcription coregulator activity"/>
    <property type="evidence" value="ECO:0007669"/>
    <property type="project" value="TreeGrafter"/>
</dbReference>
<dbReference type="InterPro" id="IPR021998">
    <property type="entry name" value="Alfin_N"/>
</dbReference>
<dbReference type="InterPro" id="IPR045104">
    <property type="entry name" value="Alfin"/>
</dbReference>
<keyword evidence="4" id="KW-1185">Reference proteome</keyword>
<protein>
    <recommendedName>
        <fullName evidence="2">Alfin N-terminal domain-containing protein</fullName>
    </recommendedName>
</protein>
<dbReference type="GO" id="GO:0000976">
    <property type="term" value="F:transcription cis-regulatory region binding"/>
    <property type="evidence" value="ECO:0007669"/>
    <property type="project" value="TreeGrafter"/>
</dbReference>
<evidence type="ECO:0000256" key="1">
    <source>
        <dbReference type="SAM" id="MobiDB-lite"/>
    </source>
</evidence>
<organism evidence="3 4">
    <name type="scientific">Volvox africanus</name>
    <dbReference type="NCBI Taxonomy" id="51714"/>
    <lineage>
        <taxon>Eukaryota</taxon>
        <taxon>Viridiplantae</taxon>
        <taxon>Chlorophyta</taxon>
        <taxon>core chlorophytes</taxon>
        <taxon>Chlorophyceae</taxon>
        <taxon>CS clade</taxon>
        <taxon>Chlamydomonadales</taxon>
        <taxon>Volvocaceae</taxon>
        <taxon>Volvox</taxon>
    </lineage>
</organism>
<dbReference type="PANTHER" id="PTHR12321">
    <property type="entry name" value="CPG BINDING PROTEIN"/>
    <property type="match status" value="1"/>
</dbReference>
<accession>A0A8J4AQH7</accession>
<name>A0A8J4AQH7_9CHLO</name>
<evidence type="ECO:0000313" key="3">
    <source>
        <dbReference type="EMBL" id="GIL45656.1"/>
    </source>
</evidence>
<dbReference type="Proteomes" id="UP000747399">
    <property type="component" value="Unassembled WGS sequence"/>
</dbReference>
<comment type="caution">
    <text evidence="3">The sequence shown here is derived from an EMBL/GenBank/DDBJ whole genome shotgun (WGS) entry which is preliminary data.</text>
</comment>
<dbReference type="GO" id="GO:0005634">
    <property type="term" value="C:nucleus"/>
    <property type="evidence" value="ECO:0007669"/>
    <property type="project" value="TreeGrafter"/>
</dbReference>
<dbReference type="GO" id="GO:0042393">
    <property type="term" value="F:histone binding"/>
    <property type="evidence" value="ECO:0007669"/>
    <property type="project" value="InterPro"/>
</dbReference>
<dbReference type="GO" id="GO:0006355">
    <property type="term" value="P:regulation of DNA-templated transcription"/>
    <property type="evidence" value="ECO:0007669"/>
    <property type="project" value="InterPro"/>
</dbReference>
<feature type="region of interest" description="Disordered" evidence="1">
    <location>
        <begin position="159"/>
        <end position="197"/>
    </location>
</feature>
<sequence>MRTISADARQYYGHLHKMSRNSGISATLRGRTCVCMDTTMGPGLWTFLQRKFHRRLLSLPWYVRPGAPTAFPMATGGSRCIIILSDRVVAVQGINFARDGMERSAWISLVAVHSDSWLLALAFYKGARLNREEREELFSLINKLPTCYEVVSGRVKPSMGGPTTNVGGLKRPGGGQSRTAPARAARHSDDDGEDAAG</sequence>
<dbReference type="PANTHER" id="PTHR12321:SF98">
    <property type="entry name" value="PHD FINGER PROTEIN ALFIN-LIKE 5"/>
    <property type="match status" value="1"/>
</dbReference>
<dbReference type="EMBL" id="BNCO01000003">
    <property type="protein sequence ID" value="GIL45656.1"/>
    <property type="molecule type" value="Genomic_DNA"/>
</dbReference>
<evidence type="ECO:0000313" key="4">
    <source>
        <dbReference type="Proteomes" id="UP000747399"/>
    </source>
</evidence>
<feature type="domain" description="Alfin N-terminal" evidence="2">
    <location>
        <begin position="92"/>
        <end position="152"/>
    </location>
</feature>